<keyword evidence="11" id="KW-1006">Bacterial flagellum protein export</keyword>
<keyword evidence="6" id="KW-0547">Nucleotide-binding</keyword>
<evidence type="ECO:0000256" key="7">
    <source>
        <dbReference type="ARBA" id="ARBA00022795"/>
    </source>
</evidence>
<gene>
    <name evidence="16" type="ORF">SAMN02910417_00819</name>
</gene>
<organism evidence="16 17">
    <name type="scientific">Eubacterium oxidoreducens</name>
    <dbReference type="NCBI Taxonomy" id="1732"/>
    <lineage>
        <taxon>Bacteria</taxon>
        <taxon>Bacillati</taxon>
        <taxon>Bacillota</taxon>
        <taxon>Clostridia</taxon>
        <taxon>Eubacteriales</taxon>
        <taxon>Eubacteriaceae</taxon>
        <taxon>Eubacterium</taxon>
    </lineage>
</organism>
<feature type="domain" description="SRP54-type proteins GTP-binding" evidence="15">
    <location>
        <begin position="83"/>
        <end position="277"/>
    </location>
</feature>
<dbReference type="CDD" id="cd17873">
    <property type="entry name" value="FlhF"/>
    <property type="match status" value="1"/>
</dbReference>
<sequence>MKEEQSVPTRPSRNQESLRVMKMVYKVLLENEVDEKYANQILDEMDGVLRSSSSMDVMLSNIYQKIILKFGQNEGINLEGKHPKVYFFVGPTGVGKTTTIAKVASKLKVESGKKVAFLTADTYRIAAAEQLHTYANILDAPLQVVYSPEEVNDALEQLTDYDAVLVDTAGFSHKAKEQKDDVRRLISKTSTAYDKTVYLVLSATTKYSDLLDIADSYAQICDFDLIFTKLDETNRFGNLLNVCLYTGAPISFVTNGQNVPEDIERFNSQKIVKQLLGGRESWTRQKDSEI</sequence>
<evidence type="ECO:0000256" key="8">
    <source>
        <dbReference type="ARBA" id="ARBA00022927"/>
    </source>
</evidence>
<proteinExistence type="inferred from homology"/>
<evidence type="ECO:0000313" key="16">
    <source>
        <dbReference type="EMBL" id="SDB10364.1"/>
    </source>
</evidence>
<dbReference type="SUPFAM" id="SSF52540">
    <property type="entry name" value="P-loop containing nucleoside triphosphate hydrolases"/>
    <property type="match status" value="1"/>
</dbReference>
<keyword evidence="5" id="KW-1003">Cell membrane</keyword>
<dbReference type="Gene3D" id="3.40.50.300">
    <property type="entry name" value="P-loop containing nucleotide triphosphate hydrolases"/>
    <property type="match status" value="1"/>
</dbReference>
<evidence type="ECO:0000259" key="14">
    <source>
        <dbReference type="SMART" id="SM00382"/>
    </source>
</evidence>
<keyword evidence="9" id="KW-0342">GTP-binding</keyword>
<name>A0A1G6APL7_EUBOX</name>
<dbReference type="GO" id="GO:0003924">
    <property type="term" value="F:GTPase activity"/>
    <property type="evidence" value="ECO:0007669"/>
    <property type="project" value="InterPro"/>
</dbReference>
<dbReference type="GO" id="GO:0005886">
    <property type="term" value="C:plasma membrane"/>
    <property type="evidence" value="ECO:0007669"/>
    <property type="project" value="UniProtKB-SubCell"/>
</dbReference>
<dbReference type="InterPro" id="IPR003593">
    <property type="entry name" value="AAA+_ATPase"/>
</dbReference>
<dbReference type="GO" id="GO:0044781">
    <property type="term" value="P:bacterial-type flagellum organization"/>
    <property type="evidence" value="ECO:0007669"/>
    <property type="project" value="UniProtKB-KW"/>
</dbReference>
<evidence type="ECO:0000256" key="10">
    <source>
        <dbReference type="ARBA" id="ARBA00023136"/>
    </source>
</evidence>
<dbReference type="AlphaFoldDB" id="A0A1G6APL7"/>
<accession>A0A1G6APL7</accession>
<evidence type="ECO:0000256" key="13">
    <source>
        <dbReference type="ARBA" id="ARBA00030866"/>
    </source>
</evidence>
<dbReference type="STRING" id="1732.SAMN02910417_00819"/>
<dbReference type="Pfam" id="PF00448">
    <property type="entry name" value="SRP54"/>
    <property type="match status" value="1"/>
</dbReference>
<keyword evidence="17" id="KW-1185">Reference proteome</keyword>
<evidence type="ECO:0000256" key="6">
    <source>
        <dbReference type="ARBA" id="ARBA00022741"/>
    </source>
</evidence>
<dbReference type="GO" id="GO:0005525">
    <property type="term" value="F:GTP binding"/>
    <property type="evidence" value="ECO:0007669"/>
    <property type="project" value="UniProtKB-KW"/>
</dbReference>
<dbReference type="SMART" id="SM00382">
    <property type="entry name" value="AAA"/>
    <property type="match status" value="1"/>
</dbReference>
<comment type="similarity">
    <text evidence="2">Belongs to the GTP-binding SRP family.</text>
</comment>
<dbReference type="PANTHER" id="PTHR43134">
    <property type="entry name" value="SIGNAL RECOGNITION PARTICLE RECEPTOR SUBUNIT ALPHA"/>
    <property type="match status" value="1"/>
</dbReference>
<keyword evidence="7" id="KW-1005">Bacterial flagellum biogenesis</keyword>
<dbReference type="Proteomes" id="UP000199228">
    <property type="component" value="Unassembled WGS sequence"/>
</dbReference>
<dbReference type="SMART" id="SM00962">
    <property type="entry name" value="SRP54"/>
    <property type="match status" value="1"/>
</dbReference>
<evidence type="ECO:0000256" key="9">
    <source>
        <dbReference type="ARBA" id="ARBA00023134"/>
    </source>
</evidence>
<reference evidence="16 17" key="1">
    <citation type="submission" date="2016-10" db="EMBL/GenBank/DDBJ databases">
        <authorList>
            <person name="de Groot N.N."/>
        </authorList>
    </citation>
    <scope>NUCLEOTIDE SEQUENCE [LARGE SCALE GENOMIC DNA]</scope>
    <source>
        <strain evidence="16 17">DSM 3217</strain>
    </source>
</reference>
<dbReference type="InterPro" id="IPR000897">
    <property type="entry name" value="SRP54_GTPase_dom"/>
</dbReference>
<evidence type="ECO:0000256" key="2">
    <source>
        <dbReference type="ARBA" id="ARBA00008531"/>
    </source>
</evidence>
<comment type="subcellular location">
    <subcellularLocation>
        <location evidence="1">Cell membrane</location>
        <topology evidence="1">Peripheral membrane protein</topology>
        <orientation evidence="1">Cytoplasmic side</orientation>
    </subcellularLocation>
</comment>
<evidence type="ECO:0000256" key="4">
    <source>
        <dbReference type="ARBA" id="ARBA00022448"/>
    </source>
</evidence>
<dbReference type="PANTHER" id="PTHR43134:SF3">
    <property type="entry name" value="FLAGELLAR BIOSYNTHESIS PROTEIN FLHF"/>
    <property type="match status" value="1"/>
</dbReference>
<protein>
    <recommendedName>
        <fullName evidence="3">Flagellar biosynthesis protein FlhF</fullName>
    </recommendedName>
    <alternativeName>
        <fullName evidence="13">Flagella-associated GTP-binding protein</fullName>
    </alternativeName>
</protein>
<evidence type="ECO:0000256" key="5">
    <source>
        <dbReference type="ARBA" id="ARBA00022475"/>
    </source>
</evidence>
<evidence type="ECO:0000256" key="1">
    <source>
        <dbReference type="ARBA" id="ARBA00004413"/>
    </source>
</evidence>
<dbReference type="FunFam" id="3.40.50.300:FF:000695">
    <property type="entry name" value="Flagellar biosynthesis regulator FlhF"/>
    <property type="match status" value="1"/>
</dbReference>
<keyword evidence="10" id="KW-0472">Membrane</keyword>
<dbReference type="GO" id="GO:0006614">
    <property type="term" value="P:SRP-dependent cotranslational protein targeting to membrane"/>
    <property type="evidence" value="ECO:0007669"/>
    <property type="project" value="InterPro"/>
</dbReference>
<evidence type="ECO:0000313" key="17">
    <source>
        <dbReference type="Proteomes" id="UP000199228"/>
    </source>
</evidence>
<dbReference type="Gene3D" id="1.20.120.1380">
    <property type="entry name" value="Flagellar FlhF biosynthesis protein, N domain"/>
    <property type="match status" value="1"/>
</dbReference>
<dbReference type="EMBL" id="FMXR01000006">
    <property type="protein sequence ID" value="SDB10364.1"/>
    <property type="molecule type" value="Genomic_DNA"/>
</dbReference>
<dbReference type="GO" id="GO:0005047">
    <property type="term" value="F:signal recognition particle binding"/>
    <property type="evidence" value="ECO:0007669"/>
    <property type="project" value="TreeGrafter"/>
</dbReference>
<comment type="function">
    <text evidence="12">Necessary for flagellar biosynthesis. May be involved in translocation of the flagellum.</text>
</comment>
<dbReference type="InterPro" id="IPR047040">
    <property type="entry name" value="FlhF__GTPase_dom"/>
</dbReference>
<keyword evidence="8" id="KW-0653">Protein transport</keyword>
<evidence type="ECO:0000259" key="15">
    <source>
        <dbReference type="SMART" id="SM00962"/>
    </source>
</evidence>
<dbReference type="InterPro" id="IPR027417">
    <property type="entry name" value="P-loop_NTPase"/>
</dbReference>
<feature type="domain" description="AAA+ ATPase" evidence="14">
    <location>
        <begin position="82"/>
        <end position="231"/>
    </location>
</feature>
<evidence type="ECO:0000256" key="12">
    <source>
        <dbReference type="ARBA" id="ARBA00025337"/>
    </source>
</evidence>
<keyword evidence="4" id="KW-0813">Transport</keyword>
<evidence type="ECO:0000256" key="11">
    <source>
        <dbReference type="ARBA" id="ARBA00023225"/>
    </source>
</evidence>
<dbReference type="GO" id="GO:0015031">
    <property type="term" value="P:protein transport"/>
    <property type="evidence" value="ECO:0007669"/>
    <property type="project" value="UniProtKB-KW"/>
</dbReference>
<evidence type="ECO:0000256" key="3">
    <source>
        <dbReference type="ARBA" id="ARBA00014919"/>
    </source>
</evidence>